<reference evidence="1 2" key="1">
    <citation type="submission" date="2020-03" db="EMBL/GenBank/DDBJ databases">
        <title>Dissostichus mawsoni Genome sequencing and assembly.</title>
        <authorList>
            <person name="Park H."/>
        </authorList>
    </citation>
    <scope>NUCLEOTIDE SEQUENCE [LARGE SCALE GENOMIC DNA]</scope>
    <source>
        <strain evidence="1">DM0001</strain>
        <tissue evidence="1">Muscle</tissue>
    </source>
</reference>
<dbReference type="Proteomes" id="UP000518266">
    <property type="component" value="Unassembled WGS sequence"/>
</dbReference>
<gene>
    <name evidence="1" type="ORF">F7725_015042</name>
</gene>
<dbReference type="OrthoDB" id="9935125at2759"/>
<organism evidence="1 2">
    <name type="scientific">Dissostichus mawsoni</name>
    <name type="common">Antarctic cod</name>
    <dbReference type="NCBI Taxonomy" id="36200"/>
    <lineage>
        <taxon>Eukaryota</taxon>
        <taxon>Metazoa</taxon>
        <taxon>Chordata</taxon>
        <taxon>Craniata</taxon>
        <taxon>Vertebrata</taxon>
        <taxon>Euteleostomi</taxon>
        <taxon>Actinopterygii</taxon>
        <taxon>Neopterygii</taxon>
        <taxon>Teleostei</taxon>
        <taxon>Neoteleostei</taxon>
        <taxon>Acanthomorphata</taxon>
        <taxon>Eupercaria</taxon>
        <taxon>Perciformes</taxon>
        <taxon>Notothenioidei</taxon>
        <taxon>Nototheniidae</taxon>
        <taxon>Dissostichus</taxon>
    </lineage>
</organism>
<protein>
    <submittedName>
        <fullName evidence="1">Uncharacterized protein</fullName>
    </submittedName>
</protein>
<keyword evidence="2" id="KW-1185">Reference proteome</keyword>
<sequence length="84" mass="9290">MLTITDGDEVMTRILGRYVGGSTPFKLFSSTPDLTITFHSDPAGLRFSAALQHPSPIYYRSETKPSNLLVTLLTPNTGLVIHRR</sequence>
<dbReference type="EMBL" id="JAAKFY010000012">
    <property type="protein sequence ID" value="KAF3848545.1"/>
    <property type="molecule type" value="Genomic_DNA"/>
</dbReference>
<dbReference type="Gene3D" id="2.60.120.290">
    <property type="entry name" value="Spermadhesin, CUB domain"/>
    <property type="match status" value="1"/>
</dbReference>
<evidence type="ECO:0000313" key="1">
    <source>
        <dbReference type="EMBL" id="KAF3848545.1"/>
    </source>
</evidence>
<evidence type="ECO:0000313" key="2">
    <source>
        <dbReference type="Proteomes" id="UP000518266"/>
    </source>
</evidence>
<proteinExistence type="predicted"/>
<name>A0A7J5YGI7_DISMA</name>
<accession>A0A7J5YGI7</accession>
<dbReference type="AlphaFoldDB" id="A0A7J5YGI7"/>
<dbReference type="SUPFAM" id="SSF49854">
    <property type="entry name" value="Spermadhesin, CUB domain"/>
    <property type="match status" value="1"/>
</dbReference>
<comment type="caution">
    <text evidence="1">The sequence shown here is derived from an EMBL/GenBank/DDBJ whole genome shotgun (WGS) entry which is preliminary data.</text>
</comment>
<dbReference type="InterPro" id="IPR035914">
    <property type="entry name" value="Sperma_CUB_dom_sf"/>
</dbReference>